<dbReference type="AlphaFoldDB" id="A0A918BQA3"/>
<dbReference type="EMBL" id="BMQK01000020">
    <property type="protein sequence ID" value="GGQ83253.1"/>
    <property type="molecule type" value="Genomic_DNA"/>
</dbReference>
<sequence>MATTRHDTVVTRWALDHPVHGLFDGLPRQKQKRRTCGDGAHDRRVHDLARAEARTWHRDHRRPVTITVVVLAYAGVSPEWLSGAAALVGVLTNSVQRR</sequence>
<keyword evidence="2" id="KW-1185">Reference proteome</keyword>
<comment type="caution">
    <text evidence="1">The sequence shown here is derived from an EMBL/GenBank/DDBJ whole genome shotgun (WGS) entry which is preliminary data.</text>
</comment>
<evidence type="ECO:0000313" key="2">
    <source>
        <dbReference type="Proteomes" id="UP000620156"/>
    </source>
</evidence>
<gene>
    <name evidence="1" type="ORF">GCM10010145_61200</name>
</gene>
<proteinExistence type="predicted"/>
<protein>
    <submittedName>
        <fullName evidence="1">Uncharacterized protein</fullName>
    </submittedName>
</protein>
<organism evidence="1 2">
    <name type="scientific">Streptomyces ruber</name>
    <dbReference type="NCBI Taxonomy" id="83378"/>
    <lineage>
        <taxon>Bacteria</taxon>
        <taxon>Bacillati</taxon>
        <taxon>Actinomycetota</taxon>
        <taxon>Actinomycetes</taxon>
        <taxon>Kitasatosporales</taxon>
        <taxon>Streptomycetaceae</taxon>
        <taxon>Streptomyces</taxon>
    </lineage>
</organism>
<accession>A0A918BQA3</accession>
<name>A0A918BQA3_9ACTN</name>
<reference evidence="1" key="1">
    <citation type="journal article" date="2014" name="Int. J. Syst. Evol. Microbiol.">
        <title>Complete genome sequence of Corynebacterium casei LMG S-19264T (=DSM 44701T), isolated from a smear-ripened cheese.</title>
        <authorList>
            <consortium name="US DOE Joint Genome Institute (JGI-PGF)"/>
            <person name="Walter F."/>
            <person name="Albersmeier A."/>
            <person name="Kalinowski J."/>
            <person name="Ruckert C."/>
        </authorList>
    </citation>
    <scope>NUCLEOTIDE SEQUENCE</scope>
    <source>
        <strain evidence="1">JCM 3131</strain>
    </source>
</reference>
<dbReference type="Proteomes" id="UP000620156">
    <property type="component" value="Unassembled WGS sequence"/>
</dbReference>
<evidence type="ECO:0000313" key="1">
    <source>
        <dbReference type="EMBL" id="GGQ83253.1"/>
    </source>
</evidence>
<reference evidence="1" key="2">
    <citation type="submission" date="2020-09" db="EMBL/GenBank/DDBJ databases">
        <authorList>
            <person name="Sun Q."/>
            <person name="Ohkuma M."/>
        </authorList>
    </citation>
    <scope>NUCLEOTIDE SEQUENCE</scope>
    <source>
        <strain evidence="1">JCM 3131</strain>
    </source>
</reference>